<dbReference type="Proteomes" id="UP000240988">
    <property type="component" value="Unassembled WGS sequence"/>
</dbReference>
<feature type="non-terminal residue" evidence="1">
    <location>
        <position position="1"/>
    </location>
</feature>
<gene>
    <name evidence="1" type="ORF">MRAB57_755</name>
</gene>
<proteinExistence type="predicted"/>
<accession>A0A2U3NNE7</accession>
<name>A0A2U3NNE7_9MYCO</name>
<protein>
    <submittedName>
        <fullName evidence="1">Mycobacterium rhizamassiliense ORFan</fullName>
    </submittedName>
</protein>
<reference evidence="1 2" key="1">
    <citation type="submission" date="2017-01" db="EMBL/GenBank/DDBJ databases">
        <authorList>
            <consortium name="Urmite Genomes"/>
        </authorList>
    </citation>
    <scope>NUCLEOTIDE SEQUENCE [LARGE SCALE GENOMIC DNA]</scope>
    <source>
        <strain evidence="1 2">AB57</strain>
    </source>
</reference>
<sequence length="51" mass="5561">VLQRAFTAQLILGKLGIDLALILTRRTALKTPVNVAYAFDSATQNAEFNVN</sequence>
<evidence type="ECO:0000313" key="2">
    <source>
        <dbReference type="Proteomes" id="UP000240988"/>
    </source>
</evidence>
<evidence type="ECO:0000313" key="1">
    <source>
        <dbReference type="EMBL" id="SPM32953.1"/>
    </source>
</evidence>
<organism evidence="1 2">
    <name type="scientific">Mycobacterium rhizamassiliense</name>
    <dbReference type="NCBI Taxonomy" id="1841860"/>
    <lineage>
        <taxon>Bacteria</taxon>
        <taxon>Bacillati</taxon>
        <taxon>Actinomycetota</taxon>
        <taxon>Actinomycetes</taxon>
        <taxon>Mycobacteriales</taxon>
        <taxon>Mycobacteriaceae</taxon>
        <taxon>Mycobacterium</taxon>
    </lineage>
</organism>
<keyword evidence="2" id="KW-1185">Reference proteome</keyword>
<dbReference type="AlphaFoldDB" id="A0A2U3NNE7"/>
<dbReference type="EMBL" id="FUFA01000002">
    <property type="protein sequence ID" value="SPM32953.1"/>
    <property type="molecule type" value="Genomic_DNA"/>
</dbReference>